<keyword evidence="2" id="KW-0812">Transmembrane</keyword>
<sequence length="136" mass="14826">MSIRHVKSDPQSKPQRWAFHHGAGRLRAGDATRDGSTTQERLSPVVDAGDGGLVAPDLSGSLAPHRNRQPPPHDYSRPAVGRDALASIRDMRDEDCSGGPIWVALLGDNTSEGMRQFMGLVLAFIFLSAVFFWFLA</sequence>
<dbReference type="EMBL" id="CP098808">
    <property type="protein sequence ID" value="USJ26225.1"/>
    <property type="molecule type" value="Genomic_DNA"/>
</dbReference>
<feature type="compositionally biased region" description="Basic and acidic residues" evidence="1">
    <location>
        <begin position="1"/>
        <end position="10"/>
    </location>
</feature>
<dbReference type="RefSeq" id="WP_090297111.1">
    <property type="nucleotide sequence ID" value="NZ_CAXURO020000002.1"/>
</dbReference>
<evidence type="ECO:0000313" key="6">
    <source>
        <dbReference type="Proteomes" id="UP001214094"/>
    </source>
</evidence>
<dbReference type="Proteomes" id="UP001055460">
    <property type="component" value="Plasmid pA"/>
</dbReference>
<keyword evidence="2" id="KW-1133">Transmembrane helix</keyword>
<dbReference type="GeneID" id="29521331"/>
<gene>
    <name evidence="3" type="ORF">NE863_19855</name>
    <name evidence="4" type="ORF">P4B07_20435</name>
</gene>
<evidence type="ECO:0000256" key="1">
    <source>
        <dbReference type="SAM" id="MobiDB-lite"/>
    </source>
</evidence>
<reference evidence="4 6" key="2">
    <citation type="submission" date="2023-03" db="EMBL/GenBank/DDBJ databases">
        <title>Comparative genome and transcriptome analysis combination mining strategies for increasing vitamin B12 production of Ensifer adhaerens strain.</title>
        <authorList>
            <person name="Yongheng L."/>
        </authorList>
    </citation>
    <scope>NUCLEOTIDE SEQUENCE [LARGE SCALE GENOMIC DNA]</scope>
    <source>
        <strain evidence="4 6">Casida A-T305</strain>
        <plasmid evidence="4 6">unnamedA</plasmid>
    </source>
</reference>
<reference evidence="3" key="1">
    <citation type="submission" date="2022-06" db="EMBL/GenBank/DDBJ databases">
        <title>Physiological and biochemical characterization and genomic elucidation of a strain of the genus Ensifer adhaerens M8 that combines arsenic oxidation and chromium reduction.</title>
        <authorList>
            <person name="Li X."/>
            <person name="Yu c."/>
        </authorList>
    </citation>
    <scope>NUCLEOTIDE SEQUENCE</scope>
    <source>
        <strain evidence="3">M8</strain>
        <plasmid evidence="3">pA</plasmid>
    </source>
</reference>
<dbReference type="EMBL" id="CP121309">
    <property type="protein sequence ID" value="WFP93612.1"/>
    <property type="molecule type" value="Genomic_DNA"/>
</dbReference>
<keyword evidence="3" id="KW-0614">Plasmid</keyword>
<dbReference type="OrthoDB" id="8419544at2"/>
<feature type="transmembrane region" description="Helical" evidence="2">
    <location>
        <begin position="117"/>
        <end position="135"/>
    </location>
</feature>
<dbReference type="AlphaFoldDB" id="A0A9Q8YDK7"/>
<geneLocation type="plasmid" evidence="3 5">
    <name>pA</name>
</geneLocation>
<accession>A0A9Q8YDK7</accession>
<evidence type="ECO:0000313" key="5">
    <source>
        <dbReference type="Proteomes" id="UP001055460"/>
    </source>
</evidence>
<proteinExistence type="predicted"/>
<dbReference type="Proteomes" id="UP001214094">
    <property type="component" value="Plasmid unnamedA"/>
</dbReference>
<keyword evidence="6" id="KW-1185">Reference proteome</keyword>
<evidence type="ECO:0000256" key="2">
    <source>
        <dbReference type="SAM" id="Phobius"/>
    </source>
</evidence>
<evidence type="ECO:0000313" key="3">
    <source>
        <dbReference type="EMBL" id="USJ26225.1"/>
    </source>
</evidence>
<geneLocation type="plasmid" evidence="4 6">
    <name>unnamedA</name>
</geneLocation>
<evidence type="ECO:0000313" key="4">
    <source>
        <dbReference type="EMBL" id="WFP93612.1"/>
    </source>
</evidence>
<keyword evidence="2" id="KW-0472">Membrane</keyword>
<name>A0A9Q8YDK7_ENSAD</name>
<organism evidence="3 5">
    <name type="scientific">Ensifer adhaerens</name>
    <name type="common">Sinorhizobium morelense</name>
    <dbReference type="NCBI Taxonomy" id="106592"/>
    <lineage>
        <taxon>Bacteria</taxon>
        <taxon>Pseudomonadati</taxon>
        <taxon>Pseudomonadota</taxon>
        <taxon>Alphaproteobacteria</taxon>
        <taxon>Hyphomicrobiales</taxon>
        <taxon>Rhizobiaceae</taxon>
        <taxon>Sinorhizobium/Ensifer group</taxon>
        <taxon>Ensifer</taxon>
    </lineage>
</organism>
<feature type="region of interest" description="Disordered" evidence="1">
    <location>
        <begin position="1"/>
        <end position="79"/>
    </location>
</feature>
<protein>
    <submittedName>
        <fullName evidence="3">Uncharacterized protein</fullName>
    </submittedName>
</protein>